<dbReference type="Proteomes" id="UP000037035">
    <property type="component" value="Unassembled WGS sequence"/>
</dbReference>
<evidence type="ECO:0000313" key="2">
    <source>
        <dbReference type="EMBL" id="KNZ47911.1"/>
    </source>
</evidence>
<dbReference type="EMBL" id="LAVV01011330">
    <property type="protein sequence ID" value="KNZ47911.1"/>
    <property type="molecule type" value="Genomic_DNA"/>
</dbReference>
<organism evidence="2 3">
    <name type="scientific">Puccinia sorghi</name>
    <dbReference type="NCBI Taxonomy" id="27349"/>
    <lineage>
        <taxon>Eukaryota</taxon>
        <taxon>Fungi</taxon>
        <taxon>Dikarya</taxon>
        <taxon>Basidiomycota</taxon>
        <taxon>Pucciniomycotina</taxon>
        <taxon>Pucciniomycetes</taxon>
        <taxon>Pucciniales</taxon>
        <taxon>Pucciniaceae</taxon>
        <taxon>Puccinia</taxon>
    </lineage>
</organism>
<reference evidence="2 3" key="1">
    <citation type="submission" date="2015-08" db="EMBL/GenBank/DDBJ databases">
        <title>Next Generation Sequencing and Analysis of the Genome of Puccinia sorghi L Schw, the Causal Agent of Maize Common Rust.</title>
        <authorList>
            <person name="Rochi L."/>
            <person name="Burguener G."/>
            <person name="Darino M."/>
            <person name="Turjanski A."/>
            <person name="Kreff E."/>
            <person name="Dieguez M.J."/>
            <person name="Sacco F."/>
        </authorList>
    </citation>
    <scope>NUCLEOTIDE SEQUENCE [LARGE SCALE GENOMIC DNA]</scope>
    <source>
        <strain evidence="2 3">RO10H11247</strain>
    </source>
</reference>
<evidence type="ECO:0000313" key="3">
    <source>
        <dbReference type="Proteomes" id="UP000037035"/>
    </source>
</evidence>
<protein>
    <recommendedName>
        <fullName evidence="1">DUF8040 domain-containing protein</fullName>
    </recommendedName>
</protein>
<sequence length="183" mass="20565">MIQPNLKAQHQTPHALQTYQIQAHLVKIGSSSLQVFVLLGTSKLLQTIKNTHNTSILTGQMYITELLDGNDEQFLDMMRMQKPIFKILCNQIAKNPVGTVSRLPLEEQVAIFFYIVGPHQAVEQLRINFSTAAKQFKVKNILNLQLLASSIRASPPTQNFTNTLINFWGIGQHTHSCIPLSIC</sequence>
<keyword evidence="3" id="KW-1185">Reference proteome</keyword>
<proteinExistence type="predicted"/>
<dbReference type="InterPro" id="IPR058353">
    <property type="entry name" value="DUF8040"/>
</dbReference>
<evidence type="ECO:0000259" key="1">
    <source>
        <dbReference type="Pfam" id="PF26138"/>
    </source>
</evidence>
<name>A0A0L6UHA6_9BASI</name>
<feature type="domain" description="DUF8040" evidence="1">
    <location>
        <begin position="54"/>
        <end position="131"/>
    </location>
</feature>
<gene>
    <name evidence="2" type="ORF">VP01_604g3</name>
</gene>
<dbReference type="OrthoDB" id="2430314at2759"/>
<dbReference type="VEuPathDB" id="FungiDB:VP01_604g3"/>
<accession>A0A0L6UHA6</accession>
<dbReference type="AlphaFoldDB" id="A0A0L6UHA6"/>
<comment type="caution">
    <text evidence="2">The sequence shown here is derived from an EMBL/GenBank/DDBJ whole genome shotgun (WGS) entry which is preliminary data.</text>
</comment>
<dbReference type="Pfam" id="PF26138">
    <property type="entry name" value="DUF8040"/>
    <property type="match status" value="1"/>
</dbReference>